<organism evidence="3 4">
    <name type="scientific">Leishmania tarentolae</name>
    <name type="common">Sauroleishmania tarentolae</name>
    <dbReference type="NCBI Taxonomy" id="5689"/>
    <lineage>
        <taxon>Eukaryota</taxon>
        <taxon>Discoba</taxon>
        <taxon>Euglenozoa</taxon>
        <taxon>Kinetoplastea</taxon>
        <taxon>Metakinetoplastina</taxon>
        <taxon>Trypanosomatida</taxon>
        <taxon>Trypanosomatidae</taxon>
        <taxon>Leishmaniinae</taxon>
        <taxon>Leishmania</taxon>
        <taxon>lizard Leishmania</taxon>
    </lineage>
</organism>
<keyword evidence="4" id="KW-1185">Reference proteome</keyword>
<dbReference type="InterPro" id="IPR012336">
    <property type="entry name" value="Thioredoxin-like_fold"/>
</dbReference>
<evidence type="ECO:0000313" key="4">
    <source>
        <dbReference type="Proteomes" id="UP000419144"/>
    </source>
</evidence>
<evidence type="ECO:0000313" key="3">
    <source>
        <dbReference type="EMBL" id="GET88193.1"/>
    </source>
</evidence>
<feature type="compositionally biased region" description="Polar residues" evidence="1">
    <location>
        <begin position="42"/>
        <end position="57"/>
    </location>
</feature>
<dbReference type="VEuPathDB" id="TriTrypDB:LtaPh_2013200"/>
<dbReference type="OrthoDB" id="409136at2759"/>
<proteinExistence type="predicted"/>
<name>A0A640KF15_LEITA</name>
<dbReference type="EMBL" id="BLBS01000025">
    <property type="protein sequence ID" value="GET88193.1"/>
    <property type="molecule type" value="Genomic_DNA"/>
</dbReference>
<protein>
    <recommendedName>
        <fullName evidence="2">Thioredoxin-like fold domain-containing protein</fullName>
    </recommendedName>
</protein>
<sequence>MRATFLWLRTSRKGPGSWSEPVLLYSQHRMRNVDNGPGVIGSSATARNGGQGVTPSGPSAFRRSGGSTGGVPLATPPTGASSVFYDSADNATQHAPYGPGALSGGWGDAAQDPSLYSWKADPSRNRPPPYMRPSLSGLRGNGESSVPQNAKRVETSSRPIEESGGRYTASGGSQGGTSKTNWLGSPAGGAIPDTLERASLQHAFGTGDFSMVDRQQLTLTRLMQLMLEATLKPRDPDSRGFGGDGATKLAEQREELKTMDQRIVPFQHDDVMNDYLKNIDRLYSPSGAQCQRDVLKGRLVGLLFFTESERSLTFMRYLQRVHKRHSPDFVVVALSLAAKEMMDVTRSFGFFHCTHRDGASWVSRDAGLILRPFVALPRLIVVNGTSGIEITRGGVTAVMANPDTCFQAWRRGEGGYRYRDWLKSMYM</sequence>
<evidence type="ECO:0000259" key="2">
    <source>
        <dbReference type="Pfam" id="PF13905"/>
    </source>
</evidence>
<dbReference type="AlphaFoldDB" id="A0A640KF15"/>
<comment type="caution">
    <text evidence="3">The sequence shown here is derived from an EMBL/GenBank/DDBJ whole genome shotgun (WGS) entry which is preliminary data.</text>
</comment>
<accession>A0A640KF15</accession>
<reference evidence="3" key="1">
    <citation type="submission" date="2019-11" db="EMBL/GenBank/DDBJ databases">
        <title>Leishmania tarentolae CDS.</title>
        <authorList>
            <person name="Goto Y."/>
            <person name="Yamagishi J."/>
        </authorList>
    </citation>
    <scope>NUCLEOTIDE SEQUENCE [LARGE SCALE GENOMIC DNA]</scope>
    <source>
        <strain evidence="3">Parrot Tar II</strain>
    </source>
</reference>
<evidence type="ECO:0000256" key="1">
    <source>
        <dbReference type="SAM" id="MobiDB-lite"/>
    </source>
</evidence>
<feature type="region of interest" description="Disordered" evidence="1">
    <location>
        <begin position="117"/>
        <end position="187"/>
    </location>
</feature>
<feature type="compositionally biased region" description="Basic and acidic residues" evidence="1">
    <location>
        <begin position="151"/>
        <end position="164"/>
    </location>
</feature>
<feature type="region of interest" description="Disordered" evidence="1">
    <location>
        <begin position="39"/>
        <end position="75"/>
    </location>
</feature>
<dbReference type="Proteomes" id="UP000419144">
    <property type="component" value="Unassembled WGS sequence"/>
</dbReference>
<gene>
    <name evidence="3" type="ORF">LtaPh_2013200</name>
</gene>
<feature type="domain" description="Thioredoxin-like fold" evidence="2">
    <location>
        <begin position="297"/>
        <end position="385"/>
    </location>
</feature>
<dbReference type="Pfam" id="PF13905">
    <property type="entry name" value="Thioredoxin_8"/>
    <property type="match status" value="1"/>
</dbReference>